<protein>
    <submittedName>
        <fullName evidence="2">Uncharacterized protein</fullName>
    </submittedName>
</protein>
<accession>A0A974BSI1</accession>
<name>A0A974BSI1_XENLA</name>
<dbReference type="EMBL" id="CM004483">
    <property type="protein sequence ID" value="OCT60174.1"/>
    <property type="molecule type" value="Genomic_DNA"/>
</dbReference>
<organism evidence="2 3">
    <name type="scientific">Xenopus laevis</name>
    <name type="common">African clawed frog</name>
    <dbReference type="NCBI Taxonomy" id="8355"/>
    <lineage>
        <taxon>Eukaryota</taxon>
        <taxon>Metazoa</taxon>
        <taxon>Chordata</taxon>
        <taxon>Craniata</taxon>
        <taxon>Vertebrata</taxon>
        <taxon>Euteleostomi</taxon>
        <taxon>Amphibia</taxon>
        <taxon>Batrachia</taxon>
        <taxon>Anura</taxon>
        <taxon>Pipoidea</taxon>
        <taxon>Pipidae</taxon>
        <taxon>Xenopodinae</taxon>
        <taxon>Xenopus</taxon>
        <taxon>Xenopus</taxon>
    </lineage>
</organism>
<dbReference type="Proteomes" id="UP000694892">
    <property type="component" value="Chromosome 9_10S"/>
</dbReference>
<reference evidence="3" key="1">
    <citation type="journal article" date="2016" name="Nature">
        <title>Genome evolution in the allotetraploid frog Xenopus laevis.</title>
        <authorList>
            <person name="Session A.M."/>
            <person name="Uno Y."/>
            <person name="Kwon T."/>
            <person name="Chapman J.A."/>
            <person name="Toyoda A."/>
            <person name="Takahashi S."/>
            <person name="Fukui A."/>
            <person name="Hikosaka A."/>
            <person name="Suzuki A."/>
            <person name="Kondo M."/>
            <person name="van Heeringen S.J."/>
            <person name="Quigley I."/>
            <person name="Heinz S."/>
            <person name="Ogino H."/>
            <person name="Ochi H."/>
            <person name="Hellsten U."/>
            <person name="Lyons J.B."/>
            <person name="Simakov O."/>
            <person name="Putnam N."/>
            <person name="Stites J."/>
            <person name="Kuroki Y."/>
            <person name="Tanaka T."/>
            <person name="Michiue T."/>
            <person name="Watanabe M."/>
            <person name="Bogdanovic O."/>
            <person name="Lister R."/>
            <person name="Georgiou G."/>
            <person name="Paranjpe S.S."/>
            <person name="van Kruijsbergen I."/>
            <person name="Shu S."/>
            <person name="Carlson J."/>
            <person name="Kinoshita T."/>
            <person name="Ohta Y."/>
            <person name="Mawaribuchi S."/>
            <person name="Jenkins J."/>
            <person name="Grimwood J."/>
            <person name="Schmutz J."/>
            <person name="Mitros T."/>
            <person name="Mozaffari S.V."/>
            <person name="Suzuki Y."/>
            <person name="Haramoto Y."/>
            <person name="Yamamoto T.S."/>
            <person name="Takagi C."/>
            <person name="Heald R."/>
            <person name="Miller K."/>
            <person name="Haudenschild C."/>
            <person name="Kitzman J."/>
            <person name="Nakayama T."/>
            <person name="Izutsu Y."/>
            <person name="Robert J."/>
            <person name="Fortriede J."/>
            <person name="Burns K."/>
            <person name="Lotay V."/>
            <person name="Karimi K."/>
            <person name="Yasuoka Y."/>
            <person name="Dichmann D.S."/>
            <person name="Flajnik M.F."/>
            <person name="Houston D.W."/>
            <person name="Shendure J."/>
            <person name="DuPasquier L."/>
            <person name="Vize P.D."/>
            <person name="Zorn A.M."/>
            <person name="Ito M."/>
            <person name="Marcotte E.M."/>
            <person name="Wallingford J.B."/>
            <person name="Ito Y."/>
            <person name="Asashima M."/>
            <person name="Ueno N."/>
            <person name="Matsuda Y."/>
            <person name="Veenstra G.J."/>
            <person name="Fujiyama A."/>
            <person name="Harland R.M."/>
            <person name="Taira M."/>
            <person name="Rokhsar D.S."/>
        </authorList>
    </citation>
    <scope>NUCLEOTIDE SEQUENCE [LARGE SCALE GENOMIC DNA]</scope>
    <source>
        <strain evidence="3">J</strain>
    </source>
</reference>
<evidence type="ECO:0000256" key="1">
    <source>
        <dbReference type="SAM" id="MobiDB-lite"/>
    </source>
</evidence>
<sequence>MQLGETPPLLGRGGEGRTGVQQGWKEVQLSGRGEAAGSWGEASSIETGRERRCQAARDLVNKLSISRTPPPPPRPDDREK</sequence>
<gene>
    <name evidence="2" type="ORF">XELAEV_18046192mg</name>
</gene>
<evidence type="ECO:0000313" key="3">
    <source>
        <dbReference type="Proteomes" id="UP000694892"/>
    </source>
</evidence>
<proteinExistence type="predicted"/>
<evidence type="ECO:0000313" key="2">
    <source>
        <dbReference type="EMBL" id="OCT60174.1"/>
    </source>
</evidence>
<feature type="region of interest" description="Disordered" evidence="1">
    <location>
        <begin position="1"/>
        <end position="80"/>
    </location>
</feature>
<dbReference type="AlphaFoldDB" id="A0A974BSI1"/>